<protein>
    <submittedName>
        <fullName evidence="2">Putative major pilin subunit</fullName>
    </submittedName>
</protein>
<proteinExistence type="predicted"/>
<accession>A0A1H6FEN1</accession>
<dbReference type="Pfam" id="PF07963">
    <property type="entry name" value="N_methyl"/>
    <property type="match status" value="1"/>
</dbReference>
<dbReference type="NCBIfam" id="TIGR02532">
    <property type="entry name" value="IV_pilin_GFxxxE"/>
    <property type="match status" value="1"/>
</dbReference>
<dbReference type="AlphaFoldDB" id="A0A1H6FEN1"/>
<dbReference type="SUPFAM" id="SSF54523">
    <property type="entry name" value="Pili subunits"/>
    <property type="match status" value="1"/>
</dbReference>
<reference evidence="2 3" key="1">
    <citation type="submission" date="2016-10" db="EMBL/GenBank/DDBJ databases">
        <authorList>
            <person name="de Groot N.N."/>
        </authorList>
    </citation>
    <scope>NUCLEOTIDE SEQUENCE [LARGE SCALE GENOMIC DNA]</scope>
    <source>
        <strain evidence="2">MBHS1</strain>
    </source>
</reference>
<gene>
    <name evidence="2" type="ORF">MBHS_03694</name>
</gene>
<feature type="transmembrane region" description="Helical" evidence="1">
    <location>
        <begin position="320"/>
        <end position="343"/>
    </location>
</feature>
<feature type="transmembrane region" description="Helical" evidence="1">
    <location>
        <begin position="256"/>
        <end position="278"/>
    </location>
</feature>
<dbReference type="OrthoDB" id="115249at2"/>
<dbReference type="InterPro" id="IPR045584">
    <property type="entry name" value="Pilin-like"/>
</dbReference>
<dbReference type="RefSeq" id="WP_103921428.1">
    <property type="nucleotide sequence ID" value="NZ_FMSV02000540.1"/>
</dbReference>
<sequence>MKMQQHKAFTLIELMVVMAIIGILSALVIPQLARHFADEQDLIAPEVAKTKKQAADTTGIVKPAALPVVPGKVPELESLSADIQLQTGHRLDGLNVHTWYEAAFTAHFVYRPDKTVDEPVKLVFPFPTGAIGARDVSLQLKNVEGEFSEPDNVIYDLKGIYWHGEAAKDSLLNAKVTYRAAGLDRFVYRLPGSGRTPKIQIKLQHQGTGSPHVPATALQPSAENAAILNWDFNNLVTQQRHIVVELPAIMSPIGRVILLAKLAGLAVFLFGAGFWYMAEAQQPGQLNNFRWGHFLLLALTYFLFFVIFAVLMFRYQTSTLLGLSFAALLSLPLLILHVSSNLAGQLKLRFALTHVLPLTVSPWVWWLMAFMVVNTGNICILPLP</sequence>
<dbReference type="Proteomes" id="UP000236724">
    <property type="component" value="Unassembled WGS sequence"/>
</dbReference>
<keyword evidence="1" id="KW-1133">Transmembrane helix</keyword>
<dbReference type="InterPro" id="IPR012902">
    <property type="entry name" value="N_methyl_site"/>
</dbReference>
<keyword evidence="3" id="KW-1185">Reference proteome</keyword>
<dbReference type="Gene3D" id="3.30.700.10">
    <property type="entry name" value="Glycoprotein, Type 4 Pilin"/>
    <property type="match status" value="1"/>
</dbReference>
<evidence type="ECO:0000313" key="3">
    <source>
        <dbReference type="Proteomes" id="UP000236724"/>
    </source>
</evidence>
<feature type="transmembrane region" description="Helical" evidence="1">
    <location>
        <begin position="290"/>
        <end position="313"/>
    </location>
</feature>
<dbReference type="EMBL" id="FMSV02000540">
    <property type="protein sequence ID" value="SEH07809.1"/>
    <property type="molecule type" value="Genomic_DNA"/>
</dbReference>
<keyword evidence="1" id="KW-0812">Transmembrane</keyword>
<keyword evidence="1" id="KW-0472">Membrane</keyword>
<evidence type="ECO:0000313" key="2">
    <source>
        <dbReference type="EMBL" id="SEH07809.1"/>
    </source>
</evidence>
<evidence type="ECO:0000256" key="1">
    <source>
        <dbReference type="SAM" id="Phobius"/>
    </source>
</evidence>
<organism evidence="2 3">
    <name type="scientific">Candidatus Venteria ishoeyi</name>
    <dbReference type="NCBI Taxonomy" id="1899563"/>
    <lineage>
        <taxon>Bacteria</taxon>
        <taxon>Pseudomonadati</taxon>
        <taxon>Pseudomonadota</taxon>
        <taxon>Gammaproteobacteria</taxon>
        <taxon>Thiotrichales</taxon>
        <taxon>Thiotrichaceae</taxon>
        <taxon>Venteria</taxon>
    </lineage>
</organism>
<name>A0A1H6FEN1_9GAMM</name>
<feature type="transmembrane region" description="Helical" evidence="1">
    <location>
        <begin position="6"/>
        <end position="29"/>
    </location>
</feature>